<evidence type="ECO:0000256" key="1">
    <source>
        <dbReference type="SAM" id="MobiDB-lite"/>
    </source>
</evidence>
<evidence type="ECO:0000313" key="3">
    <source>
        <dbReference type="Proteomes" id="UP001054889"/>
    </source>
</evidence>
<comment type="caution">
    <text evidence="2">The sequence shown here is derived from an EMBL/GenBank/DDBJ whole genome shotgun (WGS) entry which is preliminary data.</text>
</comment>
<protein>
    <submittedName>
        <fullName evidence="2">Uncharacterized protein</fullName>
    </submittedName>
</protein>
<dbReference type="AlphaFoldDB" id="A0AAV5ET54"/>
<accession>A0AAV5ET54</accession>
<evidence type="ECO:0000313" key="2">
    <source>
        <dbReference type="EMBL" id="GJN25776.1"/>
    </source>
</evidence>
<dbReference type="Proteomes" id="UP001054889">
    <property type="component" value="Unassembled WGS sequence"/>
</dbReference>
<reference evidence="2" key="1">
    <citation type="journal article" date="2018" name="DNA Res.">
        <title>Multiple hybrid de novo genome assembly of finger millet, an orphan allotetraploid crop.</title>
        <authorList>
            <person name="Hatakeyama M."/>
            <person name="Aluri S."/>
            <person name="Balachadran M.T."/>
            <person name="Sivarajan S.R."/>
            <person name="Patrignani A."/>
            <person name="Gruter S."/>
            <person name="Poveda L."/>
            <person name="Shimizu-Inatsugi R."/>
            <person name="Baeten J."/>
            <person name="Francoijs K.J."/>
            <person name="Nataraja K.N."/>
            <person name="Reddy Y.A.N."/>
            <person name="Phadnis S."/>
            <person name="Ravikumar R.L."/>
            <person name="Schlapbach R."/>
            <person name="Sreeman S.M."/>
            <person name="Shimizu K.K."/>
        </authorList>
    </citation>
    <scope>NUCLEOTIDE SEQUENCE</scope>
</reference>
<sequence>MIVALGLESGPGRGRKGRLKSSGSGNMEESLTRVRGLVWCFPMPPIPIVLKRSFHFLLAFYVAVYVDKAKLRTYLDDLNLRCRLMWNSGLAIPLLHLLLCSTSAATQSSAAPCIGVDREEAEAGAKEEKGGGGGGVGWSFARPARRRTTAAAEDRQPGGPQSRTRRESRARARRLALPYGRIRSPCNFPRRAARWPETLSGAACPGTERLLHQSPFVIGGRTLQVRDRCSKVLDKMWSFLSPAHSPDRYRLVLHHVLVRWVLSLFTELRYSRKIPECTTGPYIPQSLVLFSIPSFLLMSTRIVALGVESEPGSGRKRGSKSSGSGNIEENLARGRGLVRCFPVPPIPIVLKRSFHFLWLSIWLFK</sequence>
<keyword evidence="3" id="KW-1185">Reference proteome</keyword>
<gene>
    <name evidence="2" type="primary">gb13648</name>
    <name evidence="2" type="ORF">PR202_gb13648</name>
</gene>
<dbReference type="EMBL" id="BQKI01000078">
    <property type="protein sequence ID" value="GJN25776.1"/>
    <property type="molecule type" value="Genomic_DNA"/>
</dbReference>
<reference evidence="2" key="2">
    <citation type="submission" date="2021-12" db="EMBL/GenBank/DDBJ databases">
        <title>Resequencing data analysis of finger millet.</title>
        <authorList>
            <person name="Hatakeyama M."/>
            <person name="Aluri S."/>
            <person name="Balachadran M.T."/>
            <person name="Sivarajan S.R."/>
            <person name="Poveda L."/>
            <person name="Shimizu-Inatsugi R."/>
            <person name="Schlapbach R."/>
            <person name="Sreeman S.M."/>
            <person name="Shimizu K.K."/>
        </authorList>
    </citation>
    <scope>NUCLEOTIDE SEQUENCE</scope>
</reference>
<organism evidence="2 3">
    <name type="scientific">Eleusine coracana subsp. coracana</name>
    <dbReference type="NCBI Taxonomy" id="191504"/>
    <lineage>
        <taxon>Eukaryota</taxon>
        <taxon>Viridiplantae</taxon>
        <taxon>Streptophyta</taxon>
        <taxon>Embryophyta</taxon>
        <taxon>Tracheophyta</taxon>
        <taxon>Spermatophyta</taxon>
        <taxon>Magnoliopsida</taxon>
        <taxon>Liliopsida</taxon>
        <taxon>Poales</taxon>
        <taxon>Poaceae</taxon>
        <taxon>PACMAD clade</taxon>
        <taxon>Chloridoideae</taxon>
        <taxon>Cynodonteae</taxon>
        <taxon>Eleusininae</taxon>
        <taxon>Eleusine</taxon>
    </lineage>
</organism>
<feature type="region of interest" description="Disordered" evidence="1">
    <location>
        <begin position="147"/>
        <end position="170"/>
    </location>
</feature>
<proteinExistence type="predicted"/>
<name>A0AAV5ET54_ELECO</name>